<dbReference type="Pfam" id="PF00534">
    <property type="entry name" value="Glycos_transf_1"/>
    <property type="match status" value="1"/>
</dbReference>
<name>A0A4P9UW86_METBY</name>
<dbReference type="PANTHER" id="PTHR46656">
    <property type="entry name" value="PUTATIVE-RELATED"/>
    <property type="match status" value="1"/>
</dbReference>
<dbReference type="SUPFAM" id="SSF53756">
    <property type="entry name" value="UDP-Glycosyltransferase/glycogen phosphorylase"/>
    <property type="match status" value="1"/>
</dbReference>
<dbReference type="Gene3D" id="3.40.50.2000">
    <property type="entry name" value="Glycogen Phosphorylase B"/>
    <property type="match status" value="1"/>
</dbReference>
<dbReference type="STRING" id="675511.GCA_000341735_03735"/>
<dbReference type="RefSeq" id="WP_017842128.1">
    <property type="nucleotide sequence ID" value="NZ_CP035467.1"/>
</dbReference>
<feature type="domain" description="Glycosyl transferase family 1" evidence="1">
    <location>
        <begin position="356"/>
        <end position="444"/>
    </location>
</feature>
<dbReference type="Proteomes" id="UP000305881">
    <property type="component" value="Chromosome"/>
</dbReference>
<dbReference type="OrthoDB" id="8523124at2"/>
<evidence type="ECO:0000259" key="1">
    <source>
        <dbReference type="Pfam" id="PF00534"/>
    </source>
</evidence>
<dbReference type="KEGG" id="mbur:EQU24_18535"/>
<proteinExistence type="predicted"/>
<dbReference type="CDD" id="cd01635">
    <property type="entry name" value="Glycosyltransferase_GTB-type"/>
    <property type="match status" value="1"/>
</dbReference>
<dbReference type="EMBL" id="CP035467">
    <property type="protein sequence ID" value="QCW84016.1"/>
    <property type="molecule type" value="Genomic_DNA"/>
</dbReference>
<protein>
    <submittedName>
        <fullName evidence="2">Glycosyltransferase family 1 protein</fullName>
    </submittedName>
</protein>
<keyword evidence="3" id="KW-1185">Reference proteome</keyword>
<dbReference type="PANTHER" id="PTHR46656:SF3">
    <property type="entry name" value="PUTATIVE-RELATED"/>
    <property type="match status" value="1"/>
</dbReference>
<gene>
    <name evidence="2" type="ORF">EQU24_18535</name>
</gene>
<dbReference type="GO" id="GO:0016757">
    <property type="term" value="F:glycosyltransferase activity"/>
    <property type="evidence" value="ECO:0007669"/>
    <property type="project" value="InterPro"/>
</dbReference>
<reference evidence="3" key="1">
    <citation type="journal article" date="2019" name="J. Bacteriol.">
        <title>A Mutagenic Screen Identifies a TonB-Dependent Receptor Required for the Lanthanide Metal Switch in the Type I Methanotroph 'Methylotuvimicrobium buryatense' 5GB1C.</title>
        <authorList>
            <person name="Groom J.D."/>
            <person name="Ford S.M."/>
            <person name="Pesesky M.W."/>
            <person name="Lidstrom M.E."/>
        </authorList>
    </citation>
    <scope>NUCLEOTIDE SEQUENCE [LARGE SCALE GENOMIC DNA]</scope>
    <source>
        <strain evidence="3">5GB1C</strain>
    </source>
</reference>
<organism evidence="2 3">
    <name type="scientific">Methylotuvimicrobium buryatense</name>
    <name type="common">Methylomicrobium buryatense</name>
    <dbReference type="NCBI Taxonomy" id="95641"/>
    <lineage>
        <taxon>Bacteria</taxon>
        <taxon>Pseudomonadati</taxon>
        <taxon>Pseudomonadota</taxon>
        <taxon>Gammaproteobacteria</taxon>
        <taxon>Methylococcales</taxon>
        <taxon>Methylococcaceae</taxon>
        <taxon>Methylotuvimicrobium</taxon>
    </lineage>
</organism>
<dbReference type="InterPro" id="IPR001296">
    <property type="entry name" value="Glyco_trans_1"/>
</dbReference>
<evidence type="ECO:0000313" key="3">
    <source>
        <dbReference type="Proteomes" id="UP000305881"/>
    </source>
</evidence>
<dbReference type="AlphaFoldDB" id="A0A4P9UW86"/>
<evidence type="ECO:0000313" key="2">
    <source>
        <dbReference type="EMBL" id="QCW84016.1"/>
    </source>
</evidence>
<accession>A0A4P9UW86</accession>
<sequence>MAELNLNTLILQLRTDLREHLGEASHESSAAYLAWLLTNGLHEYPALRQNQQFLSRLASQLASLDVSHSCLTPLQFVIWQARPDIQALFPLPDQLMSFYQWFYTYGLEDYNYWFFLSEREKNIVKRIPAPWPARLNSIIAPNTPPEEPKIPFSKRPFGVNLIGYAFGQLGIGEDVRMAARAFLSANVPMTMLNFPPGSDVPQNDRSMEHYVSEQGPFGFNIFCMTAEEHGRFYLNCGESQLQDRYTIGYWPWELGNWPKNWEMMLEFVDEVWVSTRHIYDALTPVCHKPLMVMPMTVELGSITRFSSRKRAREHFGLPETAKLFCFSLDLKSYFQRKNPQACIDAFLAAFPTDQYTEKQVGLVIKAHKPAMKDLNWERLKKLAARDKRIKIIEGTLSRPDLLALYQACDCFLSLHRAEGFGRGIAEALQLGLHVITTGYSGNVDFCNAPHADLVRYRLINVEKGQYPYPDGQVWADPDISHAAELMCRFVQGRKSAIKKTDWPEFSAGEVGQRYKTRLEVIYDEKLRVSGNTLASFTAKIVTPEQTDKAM</sequence>